<gene>
    <name evidence="4" type="ORF">SAMN05421636_104296</name>
</gene>
<evidence type="ECO:0000256" key="2">
    <source>
        <dbReference type="ARBA" id="ARBA00023002"/>
    </source>
</evidence>
<dbReference type="PANTHER" id="PTHR43673">
    <property type="entry name" value="NAD(P)H NITROREDUCTASE YDGI-RELATED"/>
    <property type="match status" value="1"/>
</dbReference>
<dbReference type="CDD" id="cd02138">
    <property type="entry name" value="TdsD-like"/>
    <property type="match status" value="1"/>
</dbReference>
<sequence>MKDIEHMNEKRQLALDKIADADYEIYALLKQRYSPRVFDDTEVSDSDLNRLFEAVRWSASSSNLQPWRFIYARKGTDSFDRMVGCLSDFNTSWASEAPVLLFTAYKEKMDNGKENFHALHDLGLSLGSMTVQAQYMSIALHHMAGVDWKKAQEEFDIPEGYHISTAIALGYYGGVLDDLSEKLQKQETAKRERIPQSEFAFKDGWKNAKEKS</sequence>
<accession>A0A1G7BTZ7</accession>
<protein>
    <submittedName>
        <fullName evidence="4">Nitroreductase</fullName>
    </submittedName>
</protein>
<dbReference type="Pfam" id="PF00881">
    <property type="entry name" value="Nitroreductase"/>
    <property type="match status" value="1"/>
</dbReference>
<dbReference type="InterPro" id="IPR000415">
    <property type="entry name" value="Nitroreductase-like"/>
</dbReference>
<dbReference type="STRING" id="641691.SAMN05421636_104296"/>
<evidence type="ECO:0000313" key="4">
    <source>
        <dbReference type="EMBL" id="SDE30539.1"/>
    </source>
</evidence>
<keyword evidence="5" id="KW-1185">Reference proteome</keyword>
<dbReference type="AlphaFoldDB" id="A0A1G7BTZ7"/>
<dbReference type="EMBL" id="FNAO01000004">
    <property type="protein sequence ID" value="SDE30539.1"/>
    <property type="molecule type" value="Genomic_DNA"/>
</dbReference>
<dbReference type="Gene3D" id="3.40.109.10">
    <property type="entry name" value="NADH Oxidase"/>
    <property type="match status" value="1"/>
</dbReference>
<reference evidence="4 5" key="1">
    <citation type="submission" date="2016-10" db="EMBL/GenBank/DDBJ databases">
        <authorList>
            <person name="de Groot N.N."/>
        </authorList>
    </citation>
    <scope>NUCLEOTIDE SEQUENCE [LARGE SCALE GENOMIC DNA]</scope>
    <source>
        <strain evidence="4 5">DSM 23421</strain>
    </source>
</reference>
<name>A0A1G7BTZ7_9FLAO</name>
<dbReference type="GO" id="GO:0016491">
    <property type="term" value="F:oxidoreductase activity"/>
    <property type="evidence" value="ECO:0007669"/>
    <property type="project" value="UniProtKB-KW"/>
</dbReference>
<comment type="similarity">
    <text evidence="1">Belongs to the nitroreductase family.</text>
</comment>
<feature type="domain" description="Nitroreductase" evidence="3">
    <location>
        <begin position="29"/>
        <end position="72"/>
    </location>
</feature>
<dbReference type="RefSeq" id="WP_245726483.1">
    <property type="nucleotide sequence ID" value="NZ_FNAO01000004.1"/>
</dbReference>
<dbReference type="SUPFAM" id="SSF55469">
    <property type="entry name" value="FMN-dependent nitroreductase-like"/>
    <property type="match status" value="1"/>
</dbReference>
<organism evidence="4 5">
    <name type="scientific">Pricia antarctica</name>
    <dbReference type="NCBI Taxonomy" id="641691"/>
    <lineage>
        <taxon>Bacteria</taxon>
        <taxon>Pseudomonadati</taxon>
        <taxon>Bacteroidota</taxon>
        <taxon>Flavobacteriia</taxon>
        <taxon>Flavobacteriales</taxon>
        <taxon>Flavobacteriaceae</taxon>
        <taxon>Pricia</taxon>
    </lineage>
</organism>
<evidence type="ECO:0000256" key="1">
    <source>
        <dbReference type="ARBA" id="ARBA00007118"/>
    </source>
</evidence>
<proteinExistence type="inferred from homology"/>
<evidence type="ECO:0000259" key="3">
    <source>
        <dbReference type="Pfam" id="PF00881"/>
    </source>
</evidence>
<dbReference type="PANTHER" id="PTHR43673:SF10">
    <property type="entry name" value="NADH DEHYDROGENASE_NAD(P)H NITROREDUCTASE XCC3605-RELATED"/>
    <property type="match status" value="1"/>
</dbReference>
<dbReference type="Proteomes" id="UP000199109">
    <property type="component" value="Unassembled WGS sequence"/>
</dbReference>
<keyword evidence="2" id="KW-0560">Oxidoreductase</keyword>
<evidence type="ECO:0000313" key="5">
    <source>
        <dbReference type="Proteomes" id="UP000199109"/>
    </source>
</evidence>
<dbReference type="InterPro" id="IPR029479">
    <property type="entry name" value="Nitroreductase"/>
</dbReference>